<sequence length="415" mass="47217">MLQSLHAALLTAQANFLAHWWLYLSMPLIAAVIGYVTKIVAVRMMFQPLEFVGIKPYLGWQGVIPRKAEKMASVAVDVITSRLITVEEIFARLDPQQIAAEIEKPMLGAVEQITREVLSQYQPGLWELLPNFARERLIKRVQAEAPQVVAQVMAELRSNIGQVFDLKHMVITALLRDKQLLNRVFSEVGRKEFRFFGHSGLVFGFIIGLVQMLVWLFYQSPWILPAFGLFIGFASDWLALQMLFHPKQPKKILGLTYQGLFLRRQQEVSRDYARLVADQIITPANIWEAVLEGPASDRLFALVQKHVEKTVDEQAGFARPLVAFAIGSRQYQQMKQTVTEKLVQTLPKTLRHVDGYAEGAMDIRNTLQARMQKLSPEEFEGMLRPAFKEDEWSLIVVGAVLGFLVGELQTFIMLH</sequence>
<dbReference type="AlphaFoldDB" id="A0A3N0VDV8"/>
<feature type="transmembrane region" description="Helical" evidence="1">
    <location>
        <begin position="222"/>
        <end position="244"/>
    </location>
</feature>
<feature type="transmembrane region" description="Helical" evidence="1">
    <location>
        <begin position="20"/>
        <end position="41"/>
    </location>
</feature>
<protein>
    <submittedName>
        <fullName evidence="2">DUF445 family protein</fullName>
    </submittedName>
</protein>
<reference evidence="2 3" key="1">
    <citation type="submission" date="2018-10" db="EMBL/GenBank/DDBJ databases">
        <authorList>
            <person name="Chen W.-M."/>
        </authorList>
    </citation>
    <scope>NUCLEOTIDE SEQUENCE [LARGE SCALE GENOMIC DNA]</scope>
    <source>
        <strain evidence="2 3">THS-13</strain>
    </source>
</reference>
<dbReference type="Proteomes" id="UP000282106">
    <property type="component" value="Unassembled WGS sequence"/>
</dbReference>
<feature type="transmembrane region" description="Helical" evidence="1">
    <location>
        <begin position="392"/>
        <end position="414"/>
    </location>
</feature>
<keyword evidence="1" id="KW-0472">Membrane</keyword>
<organism evidence="2 3">
    <name type="scientific">Stagnimonas aquatica</name>
    <dbReference type="NCBI Taxonomy" id="2689987"/>
    <lineage>
        <taxon>Bacteria</taxon>
        <taxon>Pseudomonadati</taxon>
        <taxon>Pseudomonadota</taxon>
        <taxon>Gammaproteobacteria</taxon>
        <taxon>Nevskiales</taxon>
        <taxon>Nevskiaceae</taxon>
        <taxon>Stagnimonas</taxon>
    </lineage>
</organism>
<accession>A0A3N0VDV8</accession>
<evidence type="ECO:0000256" key="1">
    <source>
        <dbReference type="SAM" id="Phobius"/>
    </source>
</evidence>
<evidence type="ECO:0000313" key="3">
    <source>
        <dbReference type="Proteomes" id="UP000282106"/>
    </source>
</evidence>
<dbReference type="RefSeq" id="WP_123211336.1">
    <property type="nucleotide sequence ID" value="NZ_RJVO01000003.1"/>
</dbReference>
<feature type="transmembrane region" description="Helical" evidence="1">
    <location>
        <begin position="195"/>
        <end position="216"/>
    </location>
</feature>
<gene>
    <name evidence="2" type="ORF">ED208_07820</name>
</gene>
<keyword evidence="1" id="KW-1133">Transmembrane helix</keyword>
<evidence type="ECO:0000313" key="2">
    <source>
        <dbReference type="EMBL" id="ROH90881.1"/>
    </source>
</evidence>
<dbReference type="PANTHER" id="PTHR35791">
    <property type="entry name" value="UPF0754 MEMBRANE PROTEIN YHEB"/>
    <property type="match status" value="1"/>
</dbReference>
<proteinExistence type="predicted"/>
<name>A0A3N0VDV8_9GAMM</name>
<keyword evidence="3" id="KW-1185">Reference proteome</keyword>
<dbReference type="EMBL" id="RJVO01000003">
    <property type="protein sequence ID" value="ROH90881.1"/>
    <property type="molecule type" value="Genomic_DNA"/>
</dbReference>
<dbReference type="InParanoid" id="A0A3N0VDV8"/>
<keyword evidence="1" id="KW-0812">Transmembrane</keyword>
<comment type="caution">
    <text evidence="2">The sequence shown here is derived from an EMBL/GenBank/DDBJ whole genome shotgun (WGS) entry which is preliminary data.</text>
</comment>
<dbReference type="PANTHER" id="PTHR35791:SF1">
    <property type="entry name" value="UPF0754 MEMBRANE PROTEIN YHEB"/>
    <property type="match status" value="1"/>
</dbReference>